<protein>
    <submittedName>
        <fullName evidence="4">CDP-alcohol phosphatidyltransferase</fullName>
    </submittedName>
</protein>
<evidence type="ECO:0000313" key="7">
    <source>
        <dbReference type="Proteomes" id="UP000196694"/>
    </source>
</evidence>
<evidence type="ECO:0000313" key="6">
    <source>
        <dbReference type="Proteomes" id="UP000058613"/>
    </source>
</evidence>
<accession>A0A0P0N2R6</accession>
<comment type="similarity">
    <text evidence="2">Belongs to the CDP-alcohol phosphatidyltransferase class-I family.</text>
</comment>
<dbReference type="GO" id="GO:0016780">
    <property type="term" value="F:phosphotransferase activity, for other substituted phosphate groups"/>
    <property type="evidence" value="ECO:0007669"/>
    <property type="project" value="InterPro"/>
</dbReference>
<keyword evidence="7" id="KW-1185">Reference proteome</keyword>
<evidence type="ECO:0000313" key="4">
    <source>
        <dbReference type="EMBL" id="ALL00943.1"/>
    </source>
</evidence>
<feature type="transmembrane region" description="Helical" evidence="3">
    <location>
        <begin position="92"/>
        <end position="117"/>
    </location>
</feature>
<evidence type="ECO:0000256" key="1">
    <source>
        <dbReference type="ARBA" id="ARBA00022679"/>
    </source>
</evidence>
<keyword evidence="1 2" id="KW-0808">Transferase</keyword>
<dbReference type="GeneID" id="26099232"/>
<dbReference type="AlphaFoldDB" id="A0A0P0N2R6"/>
<dbReference type="Pfam" id="PF01066">
    <property type="entry name" value="CDP-OH_P_transf"/>
    <property type="match status" value="1"/>
</dbReference>
<dbReference type="GO" id="GO:0008654">
    <property type="term" value="P:phospholipid biosynthetic process"/>
    <property type="evidence" value="ECO:0007669"/>
    <property type="project" value="InterPro"/>
</dbReference>
<dbReference type="EMBL" id="NCQP01000001">
    <property type="protein sequence ID" value="OWJ55445.1"/>
    <property type="molecule type" value="Genomic_DNA"/>
</dbReference>
<evidence type="ECO:0000256" key="3">
    <source>
        <dbReference type="SAM" id="Phobius"/>
    </source>
</evidence>
<dbReference type="InterPro" id="IPR000462">
    <property type="entry name" value="CDP-OH_P_trans"/>
</dbReference>
<reference evidence="4 6" key="1">
    <citation type="submission" date="2015-10" db="EMBL/GenBank/DDBJ databases">
        <title>Complete genome sequence of hyperthermophilic archaeon Pyrodictium delaneyi Su06.</title>
        <authorList>
            <person name="Jung J.-H."/>
            <person name="Lin J."/>
            <person name="Holden J.F."/>
            <person name="Park C.-S."/>
        </authorList>
    </citation>
    <scope>NUCLEOTIDE SEQUENCE [LARGE SCALE GENOMIC DNA]</scope>
    <source>
        <strain evidence="4 6">Su06</strain>
    </source>
</reference>
<sequence>MLGRLRGRVRVVLEAAAAPLAVLPADFYTVLGLAGALAYLWAAHSGNVGLAALLLAVSGLLDALDGAVARLRGEAGPRGAYLDSLLDRVADIAYAAGFLALGYPVWSVLVFLTGALLTSYARARYESLAGRSMEGIGLLERSDRLAAQLIVLLVHARLGLEAAARLYTVLAVLAWITFAERLVRGYTQLPRRQS</sequence>
<evidence type="ECO:0000256" key="2">
    <source>
        <dbReference type="RuleBase" id="RU003750"/>
    </source>
</evidence>
<dbReference type="InterPro" id="IPR048254">
    <property type="entry name" value="CDP_ALCOHOL_P_TRANSF_CS"/>
</dbReference>
<dbReference type="Proteomes" id="UP000058613">
    <property type="component" value="Chromosome"/>
</dbReference>
<dbReference type="GO" id="GO:0016020">
    <property type="term" value="C:membrane"/>
    <property type="evidence" value="ECO:0007669"/>
    <property type="project" value="InterPro"/>
</dbReference>
<dbReference type="Proteomes" id="UP000196694">
    <property type="component" value="Unassembled WGS sequence"/>
</dbReference>
<proteinExistence type="inferred from homology"/>
<dbReference type="InterPro" id="IPR043130">
    <property type="entry name" value="CDP-OH_PTrfase_TM_dom"/>
</dbReference>
<keyword evidence="3" id="KW-1133">Transmembrane helix</keyword>
<gene>
    <name evidence="5" type="ORF">Pdsh_01180</name>
    <name evidence="4" type="ORF">Pyrde_0895</name>
</gene>
<keyword evidence="3" id="KW-0472">Membrane</keyword>
<dbReference type="Gene3D" id="1.20.120.1760">
    <property type="match status" value="1"/>
</dbReference>
<dbReference type="RefSeq" id="WP_055408601.1">
    <property type="nucleotide sequence ID" value="NZ_CP013011.1"/>
</dbReference>
<evidence type="ECO:0000313" key="5">
    <source>
        <dbReference type="EMBL" id="OWJ55445.1"/>
    </source>
</evidence>
<keyword evidence="3" id="KW-0812">Transmembrane</keyword>
<organism evidence="4 6">
    <name type="scientific">Pyrodictium delaneyi</name>
    <dbReference type="NCBI Taxonomy" id="1273541"/>
    <lineage>
        <taxon>Archaea</taxon>
        <taxon>Thermoproteota</taxon>
        <taxon>Thermoprotei</taxon>
        <taxon>Desulfurococcales</taxon>
        <taxon>Pyrodictiaceae</taxon>
        <taxon>Pyrodictium</taxon>
    </lineage>
</organism>
<dbReference type="PROSITE" id="PS00379">
    <property type="entry name" value="CDP_ALCOHOL_P_TRANSF"/>
    <property type="match status" value="1"/>
</dbReference>
<reference evidence="5 7" key="2">
    <citation type="submission" date="2017-05" db="EMBL/GenBank/DDBJ databases">
        <title>The draft genome of the hyperthermophilic archaeon 'Pyrodictium delaneyi strain Hulk', an iron and nitrate reducer, reveals the capacity for sulfate reduction.</title>
        <authorList>
            <person name="Demey L.M."/>
            <person name="Miller C."/>
            <person name="Manzella M."/>
            <person name="Reguera G."/>
            <person name="Kashefi K."/>
        </authorList>
    </citation>
    <scope>NUCLEOTIDE SEQUENCE [LARGE SCALE GENOMIC DNA]</scope>
    <source>
        <strain evidence="5 7">Hulk</strain>
    </source>
</reference>
<dbReference type="KEGG" id="pdl:Pyrde_0895"/>
<dbReference type="EMBL" id="CP013011">
    <property type="protein sequence ID" value="ALL00943.1"/>
    <property type="molecule type" value="Genomic_DNA"/>
</dbReference>
<name>A0A0P0N2R6_9CREN</name>
<feature type="transmembrane region" description="Helical" evidence="3">
    <location>
        <begin position="12"/>
        <end position="42"/>
    </location>
</feature>
<dbReference type="STRING" id="1273541.Pyrde_0895"/>
<dbReference type="OrthoDB" id="9904at2157"/>